<evidence type="ECO:0000313" key="2">
    <source>
        <dbReference type="Proteomes" id="UP000284112"/>
    </source>
</evidence>
<proteinExistence type="predicted"/>
<name>A0A414S4G3_9FIRM</name>
<comment type="caution">
    <text evidence="1">The sequence shown here is derived from an EMBL/GenBank/DDBJ whole genome shotgun (WGS) entry which is preliminary data.</text>
</comment>
<dbReference type="RefSeq" id="WP_118309150.1">
    <property type="nucleotide sequence ID" value="NZ_QRHW01000003.1"/>
</dbReference>
<dbReference type="EMBL" id="QRHW01000003">
    <property type="protein sequence ID" value="RHG10484.1"/>
    <property type="molecule type" value="Genomic_DNA"/>
</dbReference>
<sequence length="312" mass="36089">MENLFFYPTIDEKMLEEAGCDCSKYEFSYFLEGTYHPLKVKGKNTIKLEDKLESWKIKEDGLRIIRQITIGYPQTFKGKNGVACKAAEVGICIIWINRTLTQMGYIMPESIIKDGKRKIYNFKYTFPAGEIDGDLTLDTVIYIKKAATIVEEDEKHLINEAGVTVGSIDSISLNFNNIYMDFPIKDVKDSSQPLWWLELKEWEDPRKDYFDEDHVCLYLNSFYGYCPKVGDTIKNIELLIEIITSAYLMIIRKIEDSGYLNDTLNDVGLEPGSISKIIYYFYSSCDTPLRYESIDCLQKSIHQNIEKMLRGD</sequence>
<dbReference type="Proteomes" id="UP000284112">
    <property type="component" value="Unassembled WGS sequence"/>
</dbReference>
<protein>
    <submittedName>
        <fullName evidence="1">Uncharacterized protein</fullName>
    </submittedName>
</protein>
<accession>A0A414S4G3</accession>
<organism evidence="1 2">
    <name type="scientific">Dorea longicatena</name>
    <dbReference type="NCBI Taxonomy" id="88431"/>
    <lineage>
        <taxon>Bacteria</taxon>
        <taxon>Bacillati</taxon>
        <taxon>Bacillota</taxon>
        <taxon>Clostridia</taxon>
        <taxon>Lachnospirales</taxon>
        <taxon>Lachnospiraceae</taxon>
        <taxon>Dorea</taxon>
    </lineage>
</organism>
<gene>
    <name evidence="1" type="ORF">DW641_02840</name>
</gene>
<reference evidence="1 2" key="1">
    <citation type="submission" date="2018-08" db="EMBL/GenBank/DDBJ databases">
        <title>A genome reference for cultivated species of the human gut microbiota.</title>
        <authorList>
            <person name="Zou Y."/>
            <person name="Xue W."/>
            <person name="Luo G."/>
        </authorList>
    </citation>
    <scope>NUCLEOTIDE SEQUENCE [LARGE SCALE GENOMIC DNA]</scope>
    <source>
        <strain evidence="1 2">AM23-13</strain>
    </source>
</reference>
<dbReference type="AlphaFoldDB" id="A0A414S4G3"/>
<evidence type="ECO:0000313" key="1">
    <source>
        <dbReference type="EMBL" id="RHG10484.1"/>
    </source>
</evidence>